<dbReference type="InterPro" id="IPR036291">
    <property type="entry name" value="NAD(P)-bd_dom_sf"/>
</dbReference>
<sequence>MSIGKGLVAAYLKTPGNTVIATVRDVSHPSSEGLQQLPKGLGSVLTVIQMDLGNEDSVRNAVRSLDTSKIDIVISNAGINQNFDRLIDVDTSVLHQHVKVNAYGPLCLLQETLPLLRKAKGYLWGVFGASKSLVNHLMKRLSLEIDDVIIWLMNPGCVETDIVKNSRSHMKLPDAITVEESVEGIIKIVSEATLETNGKFLNYDGKGLPW</sequence>
<proteinExistence type="inferred from homology"/>
<keyword evidence="5" id="KW-1185">Reference proteome</keyword>
<reference evidence="4 5" key="1">
    <citation type="journal article" date="2025" name="Microbiol. Resour. Announc.">
        <title>Draft genome sequences for Neonectria magnoliae and Neonectria punicea, canker pathogens of Liriodendron tulipifera and Acer saccharum in West Virginia.</title>
        <authorList>
            <person name="Petronek H.M."/>
            <person name="Kasson M.T."/>
            <person name="Metheny A.M."/>
            <person name="Stauder C.M."/>
            <person name="Lovett B."/>
            <person name="Lynch S.C."/>
            <person name="Garnas J.R."/>
            <person name="Kasson L.R."/>
            <person name="Stajich J.E."/>
        </authorList>
    </citation>
    <scope>NUCLEOTIDE SEQUENCE [LARGE SCALE GENOMIC DNA]</scope>
    <source>
        <strain evidence="4 5">NRRL 64653</strain>
    </source>
</reference>
<dbReference type="EMBL" id="JAZAVJ010000540">
    <property type="protein sequence ID" value="KAK7394000.1"/>
    <property type="molecule type" value="Genomic_DNA"/>
</dbReference>
<dbReference type="PRINTS" id="PR00081">
    <property type="entry name" value="GDHRDH"/>
</dbReference>
<dbReference type="Pfam" id="PF00106">
    <property type="entry name" value="adh_short"/>
    <property type="match status" value="1"/>
</dbReference>
<dbReference type="Gene3D" id="3.40.50.720">
    <property type="entry name" value="NAD(P)-binding Rossmann-like Domain"/>
    <property type="match status" value="1"/>
</dbReference>
<dbReference type="InterPro" id="IPR051468">
    <property type="entry name" value="Fungal_SecMetab_SDRs"/>
</dbReference>
<evidence type="ECO:0000256" key="3">
    <source>
        <dbReference type="ARBA" id="ARBA00023002"/>
    </source>
</evidence>
<evidence type="ECO:0000313" key="4">
    <source>
        <dbReference type="EMBL" id="KAK7394000.1"/>
    </source>
</evidence>
<comment type="similarity">
    <text evidence="1">Belongs to the short-chain dehydrogenases/reductases (SDR) family.</text>
</comment>
<dbReference type="PANTHER" id="PTHR43544">
    <property type="entry name" value="SHORT-CHAIN DEHYDROGENASE/REDUCTASE"/>
    <property type="match status" value="1"/>
</dbReference>
<dbReference type="SUPFAM" id="SSF51735">
    <property type="entry name" value="NAD(P)-binding Rossmann-fold domains"/>
    <property type="match status" value="1"/>
</dbReference>
<evidence type="ECO:0000256" key="1">
    <source>
        <dbReference type="ARBA" id="ARBA00006484"/>
    </source>
</evidence>
<keyword evidence="2" id="KW-0521">NADP</keyword>
<protein>
    <submittedName>
        <fullName evidence="4">Uncharacterized protein</fullName>
    </submittedName>
</protein>
<evidence type="ECO:0000256" key="2">
    <source>
        <dbReference type="ARBA" id="ARBA00022857"/>
    </source>
</evidence>
<comment type="caution">
    <text evidence="4">The sequence shown here is derived from an EMBL/GenBank/DDBJ whole genome shotgun (WGS) entry which is preliminary data.</text>
</comment>
<evidence type="ECO:0000313" key="5">
    <source>
        <dbReference type="Proteomes" id="UP001498476"/>
    </source>
</evidence>
<accession>A0ABR1GGZ5</accession>
<dbReference type="Proteomes" id="UP001498476">
    <property type="component" value="Unassembled WGS sequence"/>
</dbReference>
<gene>
    <name evidence="4" type="ORF">QQX98_013219</name>
</gene>
<keyword evidence="3" id="KW-0560">Oxidoreductase</keyword>
<dbReference type="PANTHER" id="PTHR43544:SF7">
    <property type="entry name" value="NADB-LER2"/>
    <property type="match status" value="1"/>
</dbReference>
<name>A0ABR1GGZ5_9HYPO</name>
<dbReference type="InterPro" id="IPR002347">
    <property type="entry name" value="SDR_fam"/>
</dbReference>
<organism evidence="4 5">
    <name type="scientific">Neonectria punicea</name>
    <dbReference type="NCBI Taxonomy" id="979145"/>
    <lineage>
        <taxon>Eukaryota</taxon>
        <taxon>Fungi</taxon>
        <taxon>Dikarya</taxon>
        <taxon>Ascomycota</taxon>
        <taxon>Pezizomycotina</taxon>
        <taxon>Sordariomycetes</taxon>
        <taxon>Hypocreomycetidae</taxon>
        <taxon>Hypocreales</taxon>
        <taxon>Nectriaceae</taxon>
        <taxon>Neonectria</taxon>
    </lineage>
</organism>